<proteinExistence type="predicted"/>
<dbReference type="Pfam" id="PF01400">
    <property type="entry name" value="Astacin"/>
    <property type="match status" value="1"/>
</dbReference>
<name>A0A0N4VKJ0_ENTVE</name>
<dbReference type="EMBL" id="UXUI01011093">
    <property type="protein sequence ID" value="VDD95935.1"/>
    <property type="molecule type" value="Genomic_DNA"/>
</dbReference>
<dbReference type="OrthoDB" id="5913174at2759"/>
<reference evidence="10" key="1">
    <citation type="submission" date="2017-02" db="UniProtKB">
        <authorList>
            <consortium name="WormBaseParasite"/>
        </authorList>
    </citation>
    <scope>IDENTIFICATION</scope>
</reference>
<evidence type="ECO:0000256" key="1">
    <source>
        <dbReference type="ARBA" id="ARBA00022670"/>
    </source>
</evidence>
<sequence>MHYGPLAFTVNYERPTIIAKDKWYQQTMGHRKGLSFKDAEMINKRYCSGNWKYICQETLDCTRGGYTDPNDCGKCRCPSGFGGKLCEKVEPSSMTTTISVTYI</sequence>
<dbReference type="PROSITE" id="PS51864">
    <property type="entry name" value="ASTACIN"/>
    <property type="match status" value="1"/>
</dbReference>
<evidence type="ECO:0000313" key="8">
    <source>
        <dbReference type="EMBL" id="VDD95935.1"/>
    </source>
</evidence>
<evidence type="ECO:0000256" key="5">
    <source>
        <dbReference type="ARBA" id="ARBA00023049"/>
    </source>
</evidence>
<evidence type="ECO:0000256" key="2">
    <source>
        <dbReference type="ARBA" id="ARBA00022723"/>
    </source>
</evidence>
<keyword evidence="4" id="KW-0862">Zinc</keyword>
<keyword evidence="3" id="KW-0378">Hydrolase</keyword>
<dbReference type="STRING" id="51028.A0A0N4VKJ0"/>
<comment type="caution">
    <text evidence="6">Lacks conserved residue(s) required for the propagation of feature annotation.</text>
</comment>
<evidence type="ECO:0000256" key="3">
    <source>
        <dbReference type="ARBA" id="ARBA00022801"/>
    </source>
</evidence>
<evidence type="ECO:0000313" key="9">
    <source>
        <dbReference type="Proteomes" id="UP000274131"/>
    </source>
</evidence>
<keyword evidence="9" id="KW-1185">Reference proteome</keyword>
<dbReference type="Gene3D" id="3.40.390.10">
    <property type="entry name" value="Collagenase (Catalytic Domain)"/>
    <property type="match status" value="1"/>
</dbReference>
<dbReference type="InterPro" id="IPR001506">
    <property type="entry name" value="Peptidase_M12A"/>
</dbReference>
<evidence type="ECO:0000259" key="7">
    <source>
        <dbReference type="PROSITE" id="PS51864"/>
    </source>
</evidence>
<dbReference type="GO" id="GO:0046872">
    <property type="term" value="F:metal ion binding"/>
    <property type="evidence" value="ECO:0007669"/>
    <property type="project" value="UniProtKB-KW"/>
</dbReference>
<protein>
    <submittedName>
        <fullName evidence="10">Astacin domain-containing protein</fullName>
    </submittedName>
</protein>
<dbReference type="AlphaFoldDB" id="A0A0N4VKJ0"/>
<dbReference type="GO" id="GO:0004222">
    <property type="term" value="F:metalloendopeptidase activity"/>
    <property type="evidence" value="ECO:0007669"/>
    <property type="project" value="InterPro"/>
</dbReference>
<dbReference type="PROSITE" id="PS01186">
    <property type="entry name" value="EGF_2"/>
    <property type="match status" value="1"/>
</dbReference>
<dbReference type="InterPro" id="IPR024079">
    <property type="entry name" value="MetalloPept_cat_dom_sf"/>
</dbReference>
<dbReference type="SUPFAM" id="SSF55486">
    <property type="entry name" value="Metalloproteases ('zincins'), catalytic domain"/>
    <property type="match status" value="1"/>
</dbReference>
<dbReference type="Proteomes" id="UP000274131">
    <property type="component" value="Unassembled WGS sequence"/>
</dbReference>
<dbReference type="PANTHER" id="PTHR10127">
    <property type="entry name" value="DISCOIDIN, CUB, EGF, LAMININ , AND ZINC METALLOPROTEASE DOMAIN CONTAINING"/>
    <property type="match status" value="1"/>
</dbReference>
<dbReference type="WBParaSite" id="EVEC_0001137801-mRNA-1">
    <property type="protein sequence ID" value="EVEC_0001137801-mRNA-1"/>
    <property type="gene ID" value="EVEC_0001137801"/>
</dbReference>
<evidence type="ECO:0000256" key="4">
    <source>
        <dbReference type="ARBA" id="ARBA00022833"/>
    </source>
</evidence>
<gene>
    <name evidence="8" type="ORF">EVEC_LOCUS10686</name>
</gene>
<reference evidence="8 9" key="2">
    <citation type="submission" date="2018-10" db="EMBL/GenBank/DDBJ databases">
        <authorList>
            <consortium name="Pathogen Informatics"/>
        </authorList>
    </citation>
    <scope>NUCLEOTIDE SEQUENCE [LARGE SCALE GENOMIC DNA]</scope>
</reference>
<organism evidence="10">
    <name type="scientific">Enterobius vermicularis</name>
    <name type="common">Human pinworm</name>
    <dbReference type="NCBI Taxonomy" id="51028"/>
    <lineage>
        <taxon>Eukaryota</taxon>
        <taxon>Metazoa</taxon>
        <taxon>Ecdysozoa</taxon>
        <taxon>Nematoda</taxon>
        <taxon>Chromadorea</taxon>
        <taxon>Rhabditida</taxon>
        <taxon>Spirurina</taxon>
        <taxon>Oxyuridomorpha</taxon>
        <taxon>Oxyuroidea</taxon>
        <taxon>Oxyuridae</taxon>
        <taxon>Enterobius</taxon>
    </lineage>
</organism>
<evidence type="ECO:0000256" key="6">
    <source>
        <dbReference type="PROSITE-ProRule" id="PRU01211"/>
    </source>
</evidence>
<accession>A0A0N4VKJ0</accession>
<keyword evidence="5" id="KW-0482">Metalloprotease</keyword>
<keyword evidence="2" id="KW-0479">Metal-binding</keyword>
<feature type="domain" description="Peptidase M12A" evidence="7">
    <location>
        <begin position="1"/>
        <end position="48"/>
    </location>
</feature>
<dbReference type="InterPro" id="IPR000742">
    <property type="entry name" value="EGF"/>
</dbReference>
<dbReference type="GO" id="GO:0006508">
    <property type="term" value="P:proteolysis"/>
    <property type="evidence" value="ECO:0007669"/>
    <property type="project" value="UniProtKB-KW"/>
</dbReference>
<keyword evidence="1" id="KW-0645">Protease</keyword>
<dbReference type="PANTHER" id="PTHR10127:SF780">
    <property type="entry name" value="METALLOENDOPEPTIDASE"/>
    <property type="match status" value="1"/>
</dbReference>
<evidence type="ECO:0000313" key="10">
    <source>
        <dbReference type="WBParaSite" id="EVEC_0001137801-mRNA-1"/>
    </source>
</evidence>